<dbReference type="GO" id="GO:0006368">
    <property type="term" value="P:transcription elongation by RNA polymerase II"/>
    <property type="evidence" value="ECO:0007669"/>
    <property type="project" value="EnsemblFungi"/>
</dbReference>
<dbReference type="EMBL" id="LTDL01000014">
    <property type="protein sequence ID" value="OAG31732.1"/>
    <property type="molecule type" value="Genomic_DNA"/>
</dbReference>
<dbReference type="GO" id="GO:0046872">
    <property type="term" value="F:metal ion binding"/>
    <property type="evidence" value="ECO:0007669"/>
    <property type="project" value="UniProtKB-KW"/>
</dbReference>
<dbReference type="Gene3D" id="2.40.50.150">
    <property type="match status" value="1"/>
</dbReference>
<dbReference type="GO" id="GO:0005721">
    <property type="term" value="C:pericentric heterochromatin"/>
    <property type="evidence" value="ECO:0007669"/>
    <property type="project" value="EnsemblFungi"/>
</dbReference>
<comment type="subcellular location">
    <subcellularLocation>
        <location evidence="1">Nucleus</location>
    </subcellularLocation>
</comment>
<keyword evidence="7" id="KW-0862">Zinc</keyword>
<dbReference type="GO" id="GO:0003677">
    <property type="term" value="F:DNA binding"/>
    <property type="evidence" value="ECO:0007669"/>
    <property type="project" value="EnsemblFungi"/>
</dbReference>
<comment type="similarity">
    <text evidence="2 11">Belongs to the RNA polymerase beta chain family.</text>
</comment>
<dbReference type="AlphaFoldDB" id="A0A177EKU2"/>
<dbReference type="Pfam" id="PF00562">
    <property type="entry name" value="RNA_pol_Rpb2_6"/>
    <property type="match status" value="1"/>
</dbReference>
<dbReference type="Pfam" id="PF04560">
    <property type="entry name" value="RNA_pol_Rpb2_7"/>
    <property type="match status" value="1"/>
</dbReference>
<dbReference type="Proteomes" id="UP000185944">
    <property type="component" value="Unassembled WGS sequence"/>
</dbReference>
<dbReference type="InterPro" id="IPR007645">
    <property type="entry name" value="RNA_pol_Rpb2_3"/>
</dbReference>
<evidence type="ECO:0000259" key="19">
    <source>
        <dbReference type="Pfam" id="PF04567"/>
    </source>
</evidence>
<gene>
    <name evidence="20" type="ORF">NEDG_00207</name>
</gene>
<dbReference type="Pfam" id="PF04563">
    <property type="entry name" value="RNA_pol_Rpb2_1"/>
    <property type="match status" value="1"/>
</dbReference>
<dbReference type="InterPro" id="IPR037033">
    <property type="entry name" value="DNA-dir_RNAP_su2_hyb_sf"/>
</dbReference>
<evidence type="ECO:0000256" key="4">
    <source>
        <dbReference type="ARBA" id="ARBA00022679"/>
    </source>
</evidence>
<dbReference type="GeneID" id="93646557"/>
<dbReference type="InterPro" id="IPR007641">
    <property type="entry name" value="RNA_pol_Rpb2_7"/>
</dbReference>
<keyword evidence="21" id="KW-1185">Reference proteome</keyword>
<feature type="domain" description="RNA polymerase Rpb2" evidence="15">
    <location>
        <begin position="184"/>
        <end position="375"/>
    </location>
</feature>
<evidence type="ECO:0000256" key="2">
    <source>
        <dbReference type="ARBA" id="ARBA00006835"/>
    </source>
</evidence>
<feature type="domain" description="RNA polymerase Rpb2" evidence="19">
    <location>
        <begin position="634"/>
        <end position="678"/>
    </location>
</feature>
<dbReference type="STRING" id="1805483.A0A177EKU2"/>
<dbReference type="VEuPathDB" id="MicrosporidiaDB:NEDG_00207"/>
<name>A0A177EKU2_9MICR</name>
<dbReference type="NCBIfam" id="NF007175">
    <property type="entry name" value="PRK09606.1"/>
    <property type="match status" value="1"/>
</dbReference>
<dbReference type="PANTHER" id="PTHR20856">
    <property type="entry name" value="DNA-DIRECTED RNA POLYMERASE I SUBUNIT 2"/>
    <property type="match status" value="1"/>
</dbReference>
<protein>
    <recommendedName>
        <fullName evidence="12">DNA-directed RNA polymerase subunit beta</fullName>
        <ecNumber evidence="12">2.7.7.6</ecNumber>
    </recommendedName>
</protein>
<evidence type="ECO:0000259" key="15">
    <source>
        <dbReference type="Pfam" id="PF04561"/>
    </source>
</evidence>
<dbReference type="FunFam" id="2.40.270.10:FF:000011">
    <property type="entry name" value="DNA-directed RNA polymerase subunit beta"/>
    <property type="match status" value="1"/>
</dbReference>
<dbReference type="Gene3D" id="3.90.1110.10">
    <property type="entry name" value="RNA polymerase Rpb2, domain 2"/>
    <property type="match status" value="1"/>
</dbReference>
<dbReference type="InterPro" id="IPR007642">
    <property type="entry name" value="RNA_pol_Rpb2_2"/>
</dbReference>
<keyword evidence="3 12" id="KW-0240">DNA-directed RNA polymerase</keyword>
<dbReference type="OrthoDB" id="10248617at2759"/>
<sequence>MKKVSQEDCWRVVSAFFKEKGLVRQQLDSFNEFIQTTLQEIVDENSTIVLQAQSPSGDEALARKYTIKFGQIYLSRPPTMTETDGTTAPMFPNDARTRSLTYASSLYIDITKTEQVGDDEPEVKLYKRVPIGSIPVMLKSSYCIYHNIDENDINRMEECPYDQGGYFIINGSEKVLIAHERMATNLVYIFKKAPPSPFTHTAEIRSMPEHGHKIPSSLTIRLISRTLETTGGTGYLLRALLPHAKQDIPVVVIFRALGFVSDKEILEHICYDFSDTEMLAMLRPSVEEAFVIQDQEVALDYVGKRVAPAGYSKEKRIKFAKALFQKEFFPHVGVKEFCETKKAYLFGYAIHKLLLVALGRREQEDRDHYGRKRLDLAGPLMAGLFRTLFKKMCSELAKHMQRCIDGNRDLNLVIGLRTTTLTQGLRYSLATGNWGEQSKSMQARAGVAQVLNRYNYTSTLSHLRRVNTPVGRDGKLAKPRQLHASHWGIVCPAETPEGQACGLVKNLALMSHVSVGISSTSVIELLEECGLEGLEEVSPSAIADATKIFVNGSWVGVHRSPENLIETLKSLRRAGELSQEMGIIRDLREKEIRVNTDGGRACRPLFIVEENTLKLAAFLDARRSERSAAAPFTWSELVREGCIEYIDVEEEETAMVAIKPEDLEANPGVAYTHCEIHPAMILGVCASIVPFPDHNQSPRNTYQSAMGKQAMGTYATNFLMRMDSLCNVLCYPQKPLVTTKSMEFLRFRELPAGQNAIVAIACYTGYNQEDSVVMNRGAVDRGLFRSFFYRTYSDLETRAKPEEQECFVRPERKSVQRMKNLNYEKLDTDGLILPGTRVSGEDVLIGKVVSSPDGFRDASTPMRGTETGVVDRVILTTKDGYRYVRVRVRSARVPQMGDKFASRHGQKGTIGIVLPPEDMPFTADGIIPDIIINPHAIPSRMTIGHLVECLLGKVSAMAGTEGDATPFAGQSVEAIGEELQKHGFQKRGFEVMHSGFTGRKLRSQIFIGPTYYQRLKHMVADKIHARAQGPVQILTRQPVEGRSRDGGLRFGEMERDCMISHGAAAFLKERLCDVSDKFEVFVCNTCGIFCSGNRERGIFACQLCGTRTDISAVHMPYAFKLLTQEMMAMCISVQMRLETWKRI</sequence>
<dbReference type="GO" id="GO:0003899">
    <property type="term" value="F:DNA-directed RNA polymerase activity"/>
    <property type="evidence" value="ECO:0007669"/>
    <property type="project" value="UniProtKB-EC"/>
</dbReference>
<comment type="caution">
    <text evidence="20">The sequence shown here is derived from an EMBL/GenBank/DDBJ whole genome shotgun (WGS) entry which is preliminary data.</text>
</comment>
<evidence type="ECO:0000259" key="18">
    <source>
        <dbReference type="Pfam" id="PF04566"/>
    </source>
</evidence>
<dbReference type="SUPFAM" id="SSF64484">
    <property type="entry name" value="beta and beta-prime subunits of DNA dependent RNA-polymerase"/>
    <property type="match status" value="1"/>
</dbReference>
<dbReference type="Gene3D" id="2.40.270.10">
    <property type="entry name" value="DNA-directed RNA polymerase, subunit 2, domain 6"/>
    <property type="match status" value="1"/>
</dbReference>
<feature type="domain" description="RNA polymerase Rpb2" evidence="18">
    <location>
        <begin position="548"/>
        <end position="609"/>
    </location>
</feature>
<keyword evidence="4 12" id="KW-0808">Transferase</keyword>
<dbReference type="GO" id="GO:0032549">
    <property type="term" value="F:ribonucleoside binding"/>
    <property type="evidence" value="ECO:0007669"/>
    <property type="project" value="InterPro"/>
</dbReference>
<organism evidence="20 21">
    <name type="scientific">Nematocida displodere</name>
    <dbReference type="NCBI Taxonomy" id="1805483"/>
    <lineage>
        <taxon>Eukaryota</taxon>
        <taxon>Fungi</taxon>
        <taxon>Fungi incertae sedis</taxon>
        <taxon>Microsporidia</taxon>
        <taxon>Nematocida</taxon>
    </lineage>
</organism>
<feature type="domain" description="RNA polymerase beta subunit protrusion" evidence="16">
    <location>
        <begin position="21"/>
        <end position="422"/>
    </location>
</feature>
<keyword evidence="6" id="KW-0479">Metal-binding</keyword>
<dbReference type="EC" id="2.7.7.6" evidence="12"/>
<dbReference type="InterPro" id="IPR014724">
    <property type="entry name" value="RNA_pol_RPB2_OB-fold"/>
</dbReference>
<dbReference type="Pfam" id="PF04565">
    <property type="entry name" value="RNA_pol_Rpb2_3"/>
    <property type="match status" value="1"/>
</dbReference>
<dbReference type="InterPro" id="IPR015712">
    <property type="entry name" value="DNA-dir_RNA_pol_su2"/>
</dbReference>
<dbReference type="Gene3D" id="3.90.1800.10">
    <property type="entry name" value="RNA polymerase alpha subunit dimerisation domain"/>
    <property type="match status" value="1"/>
</dbReference>
<evidence type="ECO:0000259" key="13">
    <source>
        <dbReference type="Pfam" id="PF00562"/>
    </source>
</evidence>
<evidence type="ECO:0000256" key="9">
    <source>
        <dbReference type="ARBA" id="ARBA00023242"/>
    </source>
</evidence>
<dbReference type="FunFam" id="3.90.1800.10:FF:000002">
    <property type="entry name" value="DNA-directed RNA polymerase subunit beta"/>
    <property type="match status" value="1"/>
</dbReference>
<evidence type="ECO:0000313" key="21">
    <source>
        <dbReference type="Proteomes" id="UP000185944"/>
    </source>
</evidence>
<comment type="catalytic activity">
    <reaction evidence="10 12">
        <text>RNA(n) + a ribonucleoside 5'-triphosphate = RNA(n+1) + diphosphate</text>
        <dbReference type="Rhea" id="RHEA:21248"/>
        <dbReference type="Rhea" id="RHEA-COMP:14527"/>
        <dbReference type="Rhea" id="RHEA-COMP:17342"/>
        <dbReference type="ChEBI" id="CHEBI:33019"/>
        <dbReference type="ChEBI" id="CHEBI:61557"/>
        <dbReference type="ChEBI" id="CHEBI:140395"/>
        <dbReference type="EC" id="2.7.7.6"/>
    </reaction>
</comment>
<evidence type="ECO:0000256" key="12">
    <source>
        <dbReference type="RuleBase" id="RU363031"/>
    </source>
</evidence>
<evidence type="ECO:0000256" key="7">
    <source>
        <dbReference type="ARBA" id="ARBA00022833"/>
    </source>
</evidence>
<feature type="domain" description="RNA polymerase Rpb2" evidence="17">
    <location>
        <begin position="449"/>
        <end position="513"/>
    </location>
</feature>
<dbReference type="InterPro" id="IPR007121">
    <property type="entry name" value="RNA_pol_bsu_CS"/>
</dbReference>
<keyword evidence="5 12" id="KW-0548">Nucleotidyltransferase</keyword>
<feature type="domain" description="DNA-directed RNA polymerase subunit 2 hybrid-binding" evidence="13">
    <location>
        <begin position="685"/>
        <end position="1044"/>
    </location>
</feature>
<evidence type="ECO:0000259" key="16">
    <source>
        <dbReference type="Pfam" id="PF04563"/>
    </source>
</evidence>
<dbReference type="Gene3D" id="3.90.1100.10">
    <property type="match status" value="2"/>
</dbReference>
<dbReference type="GO" id="GO:0003723">
    <property type="term" value="F:RNA binding"/>
    <property type="evidence" value="ECO:0007669"/>
    <property type="project" value="EnsemblFungi"/>
</dbReference>
<dbReference type="GO" id="GO:0003968">
    <property type="term" value="F:RNA-directed RNA polymerase activity"/>
    <property type="evidence" value="ECO:0007669"/>
    <property type="project" value="EnsemblFungi"/>
</dbReference>
<evidence type="ECO:0000256" key="3">
    <source>
        <dbReference type="ARBA" id="ARBA00022478"/>
    </source>
</evidence>
<dbReference type="GO" id="GO:0140727">
    <property type="term" value="P:siRNA-mediated pericentric heterochromatin formation"/>
    <property type="evidence" value="ECO:0007669"/>
    <property type="project" value="EnsemblFungi"/>
</dbReference>
<dbReference type="GO" id="GO:0005665">
    <property type="term" value="C:RNA polymerase II, core complex"/>
    <property type="evidence" value="ECO:0007669"/>
    <property type="project" value="EnsemblFungi"/>
</dbReference>
<dbReference type="Pfam" id="PF04561">
    <property type="entry name" value="RNA_pol_Rpb2_2"/>
    <property type="match status" value="1"/>
</dbReference>
<accession>A0A177EKU2</accession>
<dbReference type="InterPro" id="IPR037034">
    <property type="entry name" value="RNA_pol_Rpb2_2_sf"/>
</dbReference>
<dbReference type="RefSeq" id="XP_067545333.1">
    <property type="nucleotide sequence ID" value="XM_067687625.1"/>
</dbReference>
<dbReference type="GO" id="GO:0006367">
    <property type="term" value="P:transcription initiation at RNA polymerase II promoter"/>
    <property type="evidence" value="ECO:0007669"/>
    <property type="project" value="EnsemblFungi"/>
</dbReference>
<keyword evidence="8 12" id="KW-0804">Transcription</keyword>
<keyword evidence="9" id="KW-0539">Nucleus</keyword>
<evidence type="ECO:0000256" key="10">
    <source>
        <dbReference type="ARBA" id="ARBA00048552"/>
    </source>
</evidence>
<evidence type="ECO:0000313" key="20">
    <source>
        <dbReference type="EMBL" id="OAG31732.1"/>
    </source>
</evidence>
<dbReference type="Pfam" id="PF04566">
    <property type="entry name" value="RNA_pol_Rpb2_4"/>
    <property type="match status" value="1"/>
</dbReference>
<dbReference type="FunFam" id="2.40.270.10:FF:000006">
    <property type="entry name" value="DNA-directed RNA polymerase subunit beta"/>
    <property type="match status" value="1"/>
</dbReference>
<dbReference type="InterPro" id="IPR007120">
    <property type="entry name" value="DNA-dir_RNAP_su2_dom"/>
</dbReference>
<feature type="domain" description="RNA polymerase Rpb2" evidence="14">
    <location>
        <begin position="1046"/>
        <end position="1137"/>
    </location>
</feature>
<dbReference type="Pfam" id="PF04567">
    <property type="entry name" value="RNA_pol_Rpb2_5"/>
    <property type="match status" value="1"/>
</dbReference>
<dbReference type="CDD" id="cd00653">
    <property type="entry name" value="RNA_pol_B_RPB2"/>
    <property type="match status" value="1"/>
</dbReference>
<evidence type="ECO:0000256" key="6">
    <source>
        <dbReference type="ARBA" id="ARBA00022723"/>
    </source>
</evidence>
<comment type="function">
    <text evidence="12">DNA-dependent RNA polymerase catalyzes the transcription of DNA into RNA using the four ribonucleoside triphosphates as substrates.</text>
</comment>
<evidence type="ECO:0000256" key="5">
    <source>
        <dbReference type="ARBA" id="ARBA00022695"/>
    </source>
</evidence>
<dbReference type="FunFam" id="3.90.1100.10:FF:000003">
    <property type="entry name" value="DNA-directed RNA polymerase subunit beta"/>
    <property type="match status" value="1"/>
</dbReference>
<evidence type="ECO:0000259" key="17">
    <source>
        <dbReference type="Pfam" id="PF04565"/>
    </source>
</evidence>
<dbReference type="PROSITE" id="PS01166">
    <property type="entry name" value="RNA_POL_BETA"/>
    <property type="match status" value="1"/>
</dbReference>
<evidence type="ECO:0000256" key="1">
    <source>
        <dbReference type="ARBA" id="ARBA00004123"/>
    </source>
</evidence>
<dbReference type="InterPro" id="IPR007644">
    <property type="entry name" value="RNA_pol_bsu_protrusion"/>
</dbReference>
<evidence type="ECO:0000256" key="8">
    <source>
        <dbReference type="ARBA" id="ARBA00023163"/>
    </source>
</evidence>
<reference evidence="20 21" key="1">
    <citation type="submission" date="2016-02" db="EMBL/GenBank/DDBJ databases">
        <title>Discovery of a natural microsporidian pathogen with a broad tissue tropism in Caenorhabditis elegans.</title>
        <authorList>
            <person name="Luallen R.J."/>
            <person name="Reinke A.W."/>
            <person name="Tong L."/>
            <person name="Botts M.R."/>
            <person name="Felix M.-A."/>
            <person name="Troemel E.R."/>
        </authorList>
    </citation>
    <scope>NUCLEOTIDE SEQUENCE [LARGE SCALE GENOMIC DNA]</scope>
    <source>
        <strain evidence="20 21">JUm2807</strain>
    </source>
</reference>
<evidence type="ECO:0000259" key="14">
    <source>
        <dbReference type="Pfam" id="PF04560"/>
    </source>
</evidence>
<dbReference type="InterPro" id="IPR007647">
    <property type="entry name" value="RNA_pol_Rpb2_5"/>
</dbReference>
<evidence type="ECO:0000256" key="11">
    <source>
        <dbReference type="RuleBase" id="RU000434"/>
    </source>
</evidence>
<proteinExistence type="inferred from homology"/>
<dbReference type="InterPro" id="IPR007646">
    <property type="entry name" value="RNA_pol_Rpb2_4"/>
</dbReference>